<feature type="region of interest" description="Disordered" evidence="1">
    <location>
        <begin position="1629"/>
        <end position="2014"/>
    </location>
</feature>
<feature type="region of interest" description="Disordered" evidence="1">
    <location>
        <begin position="132"/>
        <end position="180"/>
    </location>
</feature>
<feature type="compositionally biased region" description="Basic and acidic residues" evidence="1">
    <location>
        <begin position="1644"/>
        <end position="1665"/>
    </location>
</feature>
<feature type="compositionally biased region" description="Basic and acidic residues" evidence="1">
    <location>
        <begin position="1714"/>
        <end position="1725"/>
    </location>
</feature>
<proteinExistence type="predicted"/>
<feature type="compositionally biased region" description="Basic and acidic residues" evidence="1">
    <location>
        <begin position="870"/>
        <end position="879"/>
    </location>
</feature>
<feature type="compositionally biased region" description="Basic and acidic residues" evidence="1">
    <location>
        <begin position="1548"/>
        <end position="1590"/>
    </location>
</feature>
<feature type="region of interest" description="Disordered" evidence="1">
    <location>
        <begin position="1012"/>
        <end position="1041"/>
    </location>
</feature>
<dbReference type="EMBL" id="HBUF01311016">
    <property type="protein sequence ID" value="CAG6693146.1"/>
    <property type="molecule type" value="Transcribed_RNA"/>
</dbReference>
<feature type="compositionally biased region" description="Basic and acidic residues" evidence="1">
    <location>
        <begin position="510"/>
        <end position="524"/>
    </location>
</feature>
<feature type="compositionally biased region" description="Basic and acidic residues" evidence="1">
    <location>
        <begin position="1252"/>
        <end position="1291"/>
    </location>
</feature>
<organism evidence="2">
    <name type="scientific">Cacopsylla melanoneura</name>
    <dbReference type="NCBI Taxonomy" id="428564"/>
    <lineage>
        <taxon>Eukaryota</taxon>
        <taxon>Metazoa</taxon>
        <taxon>Ecdysozoa</taxon>
        <taxon>Arthropoda</taxon>
        <taxon>Hexapoda</taxon>
        <taxon>Insecta</taxon>
        <taxon>Pterygota</taxon>
        <taxon>Neoptera</taxon>
        <taxon>Paraneoptera</taxon>
        <taxon>Hemiptera</taxon>
        <taxon>Sternorrhyncha</taxon>
        <taxon>Psylloidea</taxon>
        <taxon>Psyllidae</taxon>
        <taxon>Psyllinae</taxon>
        <taxon>Cacopsylla</taxon>
    </lineage>
</organism>
<feature type="region of interest" description="Disordered" evidence="1">
    <location>
        <begin position="1179"/>
        <end position="1211"/>
    </location>
</feature>
<evidence type="ECO:0000313" key="2">
    <source>
        <dbReference type="EMBL" id="CAG6693146.1"/>
    </source>
</evidence>
<feature type="compositionally biased region" description="Basic and acidic residues" evidence="1">
    <location>
        <begin position="814"/>
        <end position="828"/>
    </location>
</feature>
<feature type="compositionally biased region" description="Polar residues" evidence="1">
    <location>
        <begin position="318"/>
        <end position="336"/>
    </location>
</feature>
<feature type="region of interest" description="Disordered" evidence="1">
    <location>
        <begin position="318"/>
        <end position="393"/>
    </location>
</feature>
<evidence type="ECO:0000256" key="1">
    <source>
        <dbReference type="SAM" id="MobiDB-lite"/>
    </source>
</evidence>
<feature type="compositionally biased region" description="Polar residues" evidence="1">
    <location>
        <begin position="1767"/>
        <end position="1777"/>
    </location>
</feature>
<sequence>MYLLSDGKLEKPEVILLSELMNPEEIFLSDGKLENPEESLLSELVNPEESLLSDGKLENPEESTQFRGDLQLMTPKEDKEIEDFIDKQNKDTTEVIELAQNLDDLKERLKGFEADRKLKEKALAEVVQKKEIGVLASEDHAKREAEENERKRKEEDERKKIEEKLRQENERKRREAELDEEIERKRKEAELKEEIERKRREKELQEEQVRKEKELIESQQREKEIEEENNRKLREQEVLDKKLKEEEARKLMEQEAKDIEKRRQLDFIERERKENELLLSQAKEVQFPDVSDAHVQTIPSNKEDTMVQTIPFGSEHTMVQTAPLSLKQTQTSFTSQEKQEEVQHKPVQTEKEDEPDKAHKYTEKKSKKSPKTSKDKAVSSQKGVKTETTTTDAIKVETDVLKQVPVITEIVDDTVTLIVDTTVSKSPEQIVGEKVQAEKDPKTKKSLQRSDRVQETYTLEKVTQAPSVDDKSVEPSEKVTSTPDTSHTDETVPAKNEANGVKVAAPKSSKNKDVPASKEKDTPSKKKSPKKQKSDQSVSSDISVDSKGKQKPHLLEKVSKYFSKSSKKKSKESPSSSFEEYKSQDLSISDSVQSKVPESDTPIKSSDLDLEQVSAVEVALKVNVKDSDEPQTPSTTEEKVDIRTDSTPSVEEKVTEKPVSTIKQTQTSFSSQEQDELNKQNLQHPGRTTTLPTQTSETPIDVSDDTSSGKPQYNVEAEVRLDKQTKRPKKPTDKKKDVTSSTVLESKPAAEIGSSNVSSTDDLTNTDELKINITAQIDTKDSEDSKLQDSDVDRPEVQKTSAKITKKIFGVFKKQKDVPSEKSAKQKESSPTPTEKLSESSPTKDTDGKKDFHDVLQKGKKLSKALLKKAVDPRLHESPEEQSYSVTTPLTLDDGVVQIEEVTADVPESSVSTVNIQTTPGQDTFQQVSTQVVTYPEKDFETTVRSIKSGTTYQISEGVSRSLVTKSVIQQTSTSSSDFDDKSKPIIEILPSETTYQISDDGTTRSIITKSVTQQTSSDLDNTSKPISEMLPSESSYQISDDGTTKSIITKSVIQQTSTSSSDLDNTSKPIIEMASIDLSDPLLTRVESVTSTQVHDPDVSSVNVQSTFETKSGVWVSKSSSTFTSRKVTKTVIKSSKTVNITQDDFNKPLEDVAVRTSSITRVSGVRTVKIGERVISVKSSKESTDSDNDGVTITEITSDSEDDPKPSLNLGESVIKQTQTQDPHSRSDSSSQVFTNIVRSERVINFTSGSDEKPVQEKEPKDTVDNLEKVSQEGSNETDKYKTMKDFLSYEKTNPSILEPKSVQTSFEEGSGSSIPVERVVNIDATVTIPKSAATTTSDDSIKSKSKKKDKRAKPNEPDEGNINATDNAHPIVQSPKSSSSEKPKAKRSETKLETTVAKNIPKTPVDIKSDKDIESVSVEASVQITDKDKGDKKTVGKNKKSKKVAFLDIKPDEEIKITSEVPTETYSESPKESIVEVKLDLNVPDTSISTKSEETPTLDIKRESVETVTVFEPKAVQTSFSEGSEDAPVDTSVPSVTVPQVLKTKPQDKKSQVTDTKKPTKESEDVSKPRSERKSQEKEKSPSDQEPKLPTSDVQVIKTFEEETRTFSPEDTIEIASVVVDTIIQVSEDSLRADRKKKANKGKENGRDKVSKEDSFKTKLPEDSQFSTLTKHDIDSIGVNVEIVTKVDPKPEGKSKDETDQSSGSKPRKSKSPEDRSGKKPETSTPSVKTEIPPTPSVRSSKKTKKGGEEIPESVKKSDVPTVKNISNVPQTPHTKGEKEISPENNKPDKTRAEKNKKTSKDIVQESKEEILPQEAIGTDRYKITNEFLNIEKVNRDYEPKEVQTSFSDEPSGIDEPSKKKVTIIDESEQTQESKGPTAKDKKSKADKKSKGEKEKTSKSSGEPVDQTDKFPSHKKSDTIKEKPKKPEEVSGDDKQLSKKEKSKSPEKSAEQTVKDASQKKLDTHKEKPLKPKAIDINEKQSHKVQKSKPSDDVHPVVATQTSLPDYSETIPDKSITTFTSEVVVTQNVKKRDDRQSPKNKKKKKSFLKIFFFALRIEFVVVVC</sequence>
<feature type="compositionally biased region" description="Basic and acidic residues" evidence="1">
    <location>
        <begin position="1836"/>
        <end position="1845"/>
    </location>
</feature>
<feature type="region of interest" description="Disordered" evidence="1">
    <location>
        <begin position="1488"/>
        <end position="1598"/>
    </location>
</feature>
<feature type="region of interest" description="Disordered" evidence="1">
    <location>
        <begin position="814"/>
        <end position="855"/>
    </location>
</feature>
<feature type="compositionally biased region" description="Basic and acidic residues" evidence="1">
    <location>
        <begin position="337"/>
        <end position="364"/>
    </location>
</feature>
<feature type="compositionally biased region" description="Basic and acidic residues" evidence="1">
    <location>
        <begin position="1778"/>
        <end position="1814"/>
    </location>
</feature>
<feature type="compositionally biased region" description="Polar residues" evidence="1">
    <location>
        <begin position="1012"/>
        <end position="1026"/>
    </location>
</feature>
<feature type="region of interest" description="Disordered" evidence="1">
    <location>
        <begin position="1247"/>
        <end position="1408"/>
    </location>
</feature>
<feature type="compositionally biased region" description="Polar residues" evidence="1">
    <location>
        <begin position="753"/>
        <end position="763"/>
    </location>
</feature>
<feature type="compositionally biased region" description="Basic and acidic residues" evidence="1">
    <location>
        <begin position="1688"/>
        <end position="1702"/>
    </location>
</feature>
<feature type="compositionally biased region" description="Basic and acidic residues" evidence="1">
    <location>
        <begin position="1890"/>
        <end position="1901"/>
    </location>
</feature>
<feature type="compositionally biased region" description="Basic and acidic residues" evidence="1">
    <location>
        <begin position="435"/>
        <end position="454"/>
    </location>
</feature>
<protein>
    <submittedName>
        <fullName evidence="2">Uncharacterized protein</fullName>
    </submittedName>
</protein>
<feature type="compositionally biased region" description="Low complexity" evidence="1">
    <location>
        <begin position="1532"/>
        <end position="1544"/>
    </location>
</feature>
<feature type="compositionally biased region" description="Basic and acidic residues" evidence="1">
    <location>
        <begin position="717"/>
        <end position="738"/>
    </location>
</feature>
<name>A0A8D8TX64_9HEMI</name>
<feature type="compositionally biased region" description="Basic and acidic residues" evidence="1">
    <location>
        <begin position="1382"/>
        <end position="1395"/>
    </location>
</feature>
<feature type="compositionally biased region" description="Basic and acidic residues" evidence="1">
    <location>
        <begin position="1749"/>
        <end position="1762"/>
    </location>
</feature>
<accession>A0A8D8TX64</accession>
<feature type="region of interest" description="Disordered" evidence="1">
    <location>
        <begin position="46"/>
        <end position="65"/>
    </location>
</feature>
<feature type="region of interest" description="Disordered" evidence="1">
    <location>
        <begin position="422"/>
        <end position="800"/>
    </location>
</feature>
<feature type="region of interest" description="Disordered" evidence="1">
    <location>
        <begin position="870"/>
        <end position="889"/>
    </location>
</feature>
<reference evidence="2" key="1">
    <citation type="submission" date="2021-05" db="EMBL/GenBank/DDBJ databases">
        <authorList>
            <person name="Alioto T."/>
            <person name="Alioto T."/>
            <person name="Gomez Garrido J."/>
        </authorList>
    </citation>
    <scope>NUCLEOTIDE SEQUENCE</scope>
</reference>
<feature type="compositionally biased region" description="Low complexity" evidence="1">
    <location>
        <begin position="688"/>
        <end position="698"/>
    </location>
</feature>
<feature type="compositionally biased region" description="Polar residues" evidence="1">
    <location>
        <begin position="661"/>
        <end position="672"/>
    </location>
</feature>
<feature type="compositionally biased region" description="Basic and acidic residues" evidence="1">
    <location>
        <begin position="636"/>
        <end position="656"/>
    </location>
</feature>
<feature type="compositionally biased region" description="Basic and acidic residues" evidence="1">
    <location>
        <begin position="1910"/>
        <end position="1985"/>
    </location>
</feature>
<feature type="compositionally biased region" description="Basic and acidic residues" evidence="1">
    <location>
        <begin position="836"/>
        <end position="855"/>
    </location>
</feature>
<feature type="compositionally biased region" description="Polar residues" evidence="1">
    <location>
        <begin position="378"/>
        <end position="392"/>
    </location>
</feature>
<feature type="compositionally biased region" description="Polar residues" evidence="1">
    <location>
        <begin position="1293"/>
        <end position="1316"/>
    </location>
</feature>
<feature type="compositionally biased region" description="Basic and acidic residues" evidence="1">
    <location>
        <begin position="544"/>
        <end position="559"/>
    </location>
</feature>
<feature type="compositionally biased region" description="Polar residues" evidence="1">
    <location>
        <begin position="584"/>
        <end position="596"/>
    </location>
</feature>
<feature type="region of interest" description="Disordered" evidence="1">
    <location>
        <begin position="200"/>
        <end position="230"/>
    </location>
</feature>
<feature type="compositionally biased region" description="Basic and acidic residues" evidence="1">
    <location>
        <begin position="1494"/>
        <end position="1508"/>
    </location>
</feature>
<feature type="compositionally biased region" description="Basic and acidic residues" evidence="1">
    <location>
        <begin position="778"/>
        <end position="797"/>
    </location>
</feature>
<feature type="compositionally biased region" description="Basic and acidic residues" evidence="1">
    <location>
        <begin position="468"/>
        <end position="477"/>
    </location>
</feature>